<evidence type="ECO:0000256" key="9">
    <source>
        <dbReference type="ARBA" id="ARBA00023136"/>
    </source>
</evidence>
<feature type="binding site" description="axial binding residue" evidence="10">
    <location>
        <position position="435"/>
    </location>
    <ligand>
        <name>heme</name>
        <dbReference type="ChEBI" id="CHEBI:30413"/>
    </ligand>
    <ligandPart>
        <name>Fe</name>
        <dbReference type="ChEBI" id="CHEBI:18248"/>
    </ligandPart>
</feature>
<evidence type="ECO:0000256" key="11">
    <source>
        <dbReference type="RuleBase" id="RU000461"/>
    </source>
</evidence>
<dbReference type="GO" id="GO:0016020">
    <property type="term" value="C:membrane"/>
    <property type="evidence" value="ECO:0007669"/>
    <property type="project" value="UniProtKB-SubCell"/>
</dbReference>
<keyword evidence="6 11" id="KW-0560">Oxidoreductase</keyword>
<dbReference type="PROSITE" id="PS00086">
    <property type="entry name" value="CYTOCHROME_P450"/>
    <property type="match status" value="1"/>
</dbReference>
<evidence type="ECO:0000256" key="6">
    <source>
        <dbReference type="ARBA" id="ARBA00023002"/>
    </source>
</evidence>
<evidence type="ECO:0000313" key="12">
    <source>
        <dbReference type="Proteomes" id="UP000504603"/>
    </source>
</evidence>
<evidence type="ECO:0000256" key="10">
    <source>
        <dbReference type="PIRSR" id="PIRSR602401-1"/>
    </source>
</evidence>
<sequence length="503" mass="56991">MGLIWIIIVPLLALALLFRPWLLRNSHKKLPPGPKGFPILGCLHLLGKLPHRDFHRLSQRYGPIMHMKLGLVHTIIVSSPEAAELFLKTHDLVFASRPHSEVINYIFHGQKDVLFAPYGSYWRNMRKTCTLELLSSHKISSFESVRREEVGLLIEDLREAAKSGVAVDLTSKIFSLTLEMTCLVIFGRKYEGEEVHGRSFKWLLREASRLGAAPNLADFIPCIAPLDLQGLNRRAKFVNKVLDGFLESIIDEHLRESKNHTKDFVDAMLDILGSRGTEYQINRSDIKAVIFDMVLGAVDTSATTMGWVLFELIKHPQVMKKLQEELENVVGLNRKVEESDLGHMKYLDMIVKETLRLHPPGPILAPHESLEDCTINNFFIPKRSRIIVNAWAIARDPSVWTNAEKFFPERFIDSKVDLKGRDFQLIPFGAGRRSCPGIHMALIVVHLIIAQLVHCFDWKLPGGILPTELDITEEFGLTCPRVQDLIVTPIYRGLSSRTQGGLL</sequence>
<dbReference type="PANTHER" id="PTHR47943">
    <property type="entry name" value="CYTOCHROME P450 93A3-LIKE"/>
    <property type="match status" value="1"/>
</dbReference>
<dbReference type="GO" id="GO:0016705">
    <property type="term" value="F:oxidoreductase activity, acting on paired donors, with incorporation or reduction of molecular oxygen"/>
    <property type="evidence" value="ECO:0007669"/>
    <property type="project" value="InterPro"/>
</dbReference>
<dbReference type="GeneID" id="111005329"/>
<dbReference type="Proteomes" id="UP000504603">
    <property type="component" value="Unplaced"/>
</dbReference>
<evidence type="ECO:0000256" key="4">
    <source>
        <dbReference type="ARBA" id="ARBA00022617"/>
    </source>
</evidence>
<gene>
    <name evidence="13" type="primary">LOC111005329</name>
</gene>
<dbReference type="PRINTS" id="PR00463">
    <property type="entry name" value="EP450I"/>
</dbReference>
<dbReference type="GO" id="GO:0020037">
    <property type="term" value="F:heme binding"/>
    <property type="evidence" value="ECO:0007669"/>
    <property type="project" value="InterPro"/>
</dbReference>
<keyword evidence="12" id="KW-1185">Reference proteome</keyword>
<evidence type="ECO:0000256" key="1">
    <source>
        <dbReference type="ARBA" id="ARBA00001971"/>
    </source>
</evidence>
<organism evidence="12 13">
    <name type="scientific">Momordica charantia</name>
    <name type="common">Bitter gourd</name>
    <name type="synonym">Balsam pear</name>
    <dbReference type="NCBI Taxonomy" id="3673"/>
    <lineage>
        <taxon>Eukaryota</taxon>
        <taxon>Viridiplantae</taxon>
        <taxon>Streptophyta</taxon>
        <taxon>Embryophyta</taxon>
        <taxon>Tracheophyta</taxon>
        <taxon>Spermatophyta</taxon>
        <taxon>Magnoliopsida</taxon>
        <taxon>eudicotyledons</taxon>
        <taxon>Gunneridae</taxon>
        <taxon>Pentapetalae</taxon>
        <taxon>rosids</taxon>
        <taxon>fabids</taxon>
        <taxon>Cucurbitales</taxon>
        <taxon>Cucurbitaceae</taxon>
        <taxon>Momordiceae</taxon>
        <taxon>Momordica</taxon>
    </lineage>
</organism>
<protein>
    <submittedName>
        <fullName evidence="13">Cytochrome P450 CYP736A12-like</fullName>
    </submittedName>
</protein>
<keyword evidence="4 10" id="KW-0349">Heme</keyword>
<dbReference type="InterPro" id="IPR001128">
    <property type="entry name" value="Cyt_P450"/>
</dbReference>
<reference evidence="13" key="1">
    <citation type="submission" date="2025-08" db="UniProtKB">
        <authorList>
            <consortium name="RefSeq"/>
        </authorList>
    </citation>
    <scope>IDENTIFICATION</scope>
    <source>
        <strain evidence="13">OHB3-1</strain>
    </source>
</reference>
<dbReference type="CDD" id="cd11072">
    <property type="entry name" value="CYP71-like"/>
    <property type="match status" value="1"/>
</dbReference>
<name>A0A6J1BWD4_MOMCH</name>
<keyword evidence="5 10" id="KW-0479">Metal-binding</keyword>
<dbReference type="GO" id="GO:0004497">
    <property type="term" value="F:monooxygenase activity"/>
    <property type="evidence" value="ECO:0007669"/>
    <property type="project" value="UniProtKB-KW"/>
</dbReference>
<comment type="cofactor">
    <cofactor evidence="1 10">
        <name>heme</name>
        <dbReference type="ChEBI" id="CHEBI:30413"/>
    </cofactor>
</comment>
<dbReference type="AlphaFoldDB" id="A0A6J1BWD4"/>
<proteinExistence type="inferred from homology"/>
<dbReference type="OrthoDB" id="2789670at2759"/>
<keyword evidence="7 10" id="KW-0408">Iron</keyword>
<evidence type="ECO:0000256" key="7">
    <source>
        <dbReference type="ARBA" id="ARBA00023004"/>
    </source>
</evidence>
<dbReference type="GO" id="GO:0005506">
    <property type="term" value="F:iron ion binding"/>
    <property type="evidence" value="ECO:0007669"/>
    <property type="project" value="InterPro"/>
</dbReference>
<dbReference type="FunFam" id="1.10.630.10:FF:000011">
    <property type="entry name" value="Cytochrome P450 83B1"/>
    <property type="match status" value="1"/>
</dbReference>
<dbReference type="Pfam" id="PF00067">
    <property type="entry name" value="p450"/>
    <property type="match status" value="1"/>
</dbReference>
<dbReference type="InterPro" id="IPR036396">
    <property type="entry name" value="Cyt_P450_sf"/>
</dbReference>
<dbReference type="PANTHER" id="PTHR47943:SF2">
    <property type="entry name" value="CYTOCHROME P450"/>
    <property type="match status" value="1"/>
</dbReference>
<evidence type="ECO:0000256" key="8">
    <source>
        <dbReference type="ARBA" id="ARBA00023033"/>
    </source>
</evidence>
<comment type="similarity">
    <text evidence="3 11">Belongs to the cytochrome P450 family.</text>
</comment>
<dbReference type="InterPro" id="IPR002401">
    <property type="entry name" value="Cyt_P450_E_grp-I"/>
</dbReference>
<keyword evidence="9" id="KW-0472">Membrane</keyword>
<evidence type="ECO:0000256" key="2">
    <source>
        <dbReference type="ARBA" id="ARBA00004370"/>
    </source>
</evidence>
<dbReference type="KEGG" id="mcha:111005329"/>
<accession>A0A6J1BWD4</accession>
<dbReference type="RefSeq" id="XP_022132483.1">
    <property type="nucleotide sequence ID" value="XM_022276791.1"/>
</dbReference>
<comment type="subcellular location">
    <subcellularLocation>
        <location evidence="2">Membrane</location>
    </subcellularLocation>
</comment>
<evidence type="ECO:0000256" key="3">
    <source>
        <dbReference type="ARBA" id="ARBA00010617"/>
    </source>
</evidence>
<dbReference type="PRINTS" id="PR00385">
    <property type="entry name" value="P450"/>
</dbReference>
<evidence type="ECO:0000256" key="5">
    <source>
        <dbReference type="ARBA" id="ARBA00022723"/>
    </source>
</evidence>
<keyword evidence="8 11" id="KW-0503">Monooxygenase</keyword>
<dbReference type="Gene3D" id="1.10.630.10">
    <property type="entry name" value="Cytochrome P450"/>
    <property type="match status" value="1"/>
</dbReference>
<dbReference type="InterPro" id="IPR017972">
    <property type="entry name" value="Cyt_P450_CS"/>
</dbReference>
<dbReference type="SUPFAM" id="SSF48264">
    <property type="entry name" value="Cytochrome P450"/>
    <property type="match status" value="1"/>
</dbReference>
<evidence type="ECO:0000313" key="13">
    <source>
        <dbReference type="RefSeq" id="XP_022132483.1"/>
    </source>
</evidence>